<protein>
    <submittedName>
        <fullName evidence="6">Putative cleavage/polyadenylation specificity factor, A subunit</fullName>
    </submittedName>
</protein>
<keyword evidence="2" id="KW-0539">Nucleus</keyword>
<dbReference type="InterPro" id="IPR015943">
    <property type="entry name" value="WD40/YVTN_repeat-like_dom_sf"/>
</dbReference>
<dbReference type="InterPro" id="IPR018846">
    <property type="entry name" value="Beta-prop_RSE1/DDB1/CPSF1_1st"/>
</dbReference>
<dbReference type="InterPro" id="IPR004871">
    <property type="entry name" value="RSE1/DDB1/CPSF1_C"/>
</dbReference>
<evidence type="ECO:0000259" key="4">
    <source>
        <dbReference type="Pfam" id="PF10433"/>
    </source>
</evidence>
<comment type="caution">
    <text evidence="6">The sequence shown here is derived from an EMBL/GenBank/DDBJ whole genome shotgun (WGS) entry which is preliminary data.</text>
</comment>
<gene>
    <name evidence="6" type="ORF">MtrunA17_Chr2g0291081</name>
</gene>
<dbReference type="GO" id="GO:0003676">
    <property type="term" value="F:nucleic acid binding"/>
    <property type="evidence" value="ECO:0007669"/>
    <property type="project" value="InterPro"/>
</dbReference>
<dbReference type="Proteomes" id="UP000265566">
    <property type="component" value="Chromosome 2"/>
</dbReference>
<reference evidence="6" key="1">
    <citation type="journal article" date="2018" name="Nat. Plants">
        <title>Whole-genome landscape of Medicago truncatula symbiotic genes.</title>
        <authorList>
            <person name="Pecrix Y."/>
            <person name="Gamas P."/>
            <person name="Carrere S."/>
        </authorList>
    </citation>
    <scope>NUCLEOTIDE SEQUENCE</scope>
    <source>
        <tissue evidence="6">Leaves</tissue>
    </source>
</reference>
<evidence type="ECO:0000259" key="3">
    <source>
        <dbReference type="Pfam" id="PF03178"/>
    </source>
</evidence>
<dbReference type="Pfam" id="PF23726">
    <property type="entry name" value="Beta-prop_RSE1_2nd"/>
    <property type="match status" value="1"/>
</dbReference>
<dbReference type="Pfam" id="PF03178">
    <property type="entry name" value="CPSF_A"/>
    <property type="match status" value="1"/>
</dbReference>
<dbReference type="GO" id="GO:0005634">
    <property type="term" value="C:nucleus"/>
    <property type="evidence" value="ECO:0007669"/>
    <property type="project" value="UniProtKB-SubCell"/>
</dbReference>
<dbReference type="Gramene" id="rna8495">
    <property type="protein sequence ID" value="RHN72742.1"/>
    <property type="gene ID" value="gene8495"/>
</dbReference>
<evidence type="ECO:0000259" key="5">
    <source>
        <dbReference type="Pfam" id="PF23726"/>
    </source>
</evidence>
<accession>A0A396J614</accession>
<dbReference type="Pfam" id="PF10433">
    <property type="entry name" value="Beta-prop_RSE1_1st"/>
    <property type="match status" value="1"/>
</dbReference>
<dbReference type="Gene3D" id="2.130.10.10">
    <property type="entry name" value="YVTN repeat-like/Quinoprotein amine dehydrogenase"/>
    <property type="match status" value="1"/>
</dbReference>
<proteinExistence type="predicted"/>
<dbReference type="PANTHER" id="PTHR10644">
    <property type="entry name" value="DNA REPAIR/RNA PROCESSING CPSF FAMILY"/>
    <property type="match status" value="1"/>
</dbReference>
<dbReference type="AlphaFoldDB" id="A0A396J614"/>
<evidence type="ECO:0000313" key="6">
    <source>
        <dbReference type="EMBL" id="RHN72742.1"/>
    </source>
</evidence>
<comment type="subcellular location">
    <subcellularLocation>
        <location evidence="1">Nucleus</location>
    </subcellularLocation>
</comment>
<evidence type="ECO:0000256" key="2">
    <source>
        <dbReference type="ARBA" id="ARBA00023242"/>
    </source>
</evidence>
<organism evidence="6">
    <name type="scientific">Medicago truncatula</name>
    <name type="common">Barrel medic</name>
    <name type="synonym">Medicago tribuloides</name>
    <dbReference type="NCBI Taxonomy" id="3880"/>
    <lineage>
        <taxon>Eukaryota</taxon>
        <taxon>Viridiplantae</taxon>
        <taxon>Streptophyta</taxon>
        <taxon>Embryophyta</taxon>
        <taxon>Tracheophyta</taxon>
        <taxon>Spermatophyta</taxon>
        <taxon>Magnoliopsida</taxon>
        <taxon>eudicotyledons</taxon>
        <taxon>Gunneridae</taxon>
        <taxon>Pentapetalae</taxon>
        <taxon>rosids</taxon>
        <taxon>fabids</taxon>
        <taxon>Fabales</taxon>
        <taxon>Fabaceae</taxon>
        <taxon>Papilionoideae</taxon>
        <taxon>50 kb inversion clade</taxon>
        <taxon>NPAAA clade</taxon>
        <taxon>Hologalegina</taxon>
        <taxon>IRL clade</taxon>
        <taxon>Trifolieae</taxon>
        <taxon>Medicago</taxon>
    </lineage>
</organism>
<feature type="domain" description="RSE1/DDB1/CPSF1 C-terminal" evidence="3">
    <location>
        <begin position="824"/>
        <end position="1008"/>
    </location>
</feature>
<feature type="domain" description="RSE1/DDB1/CPSF1 first beta-propeller" evidence="4">
    <location>
        <begin position="40"/>
        <end position="308"/>
    </location>
</feature>
<sequence>MERVVASLSLSTSMCGKDLLVAISDSGNLSVLAFCNEMNSGCFIAASEYEDQLALFSVSMSDNDIIDKKIIHPFDSGETESASINMKSTSICGTIWSMCFISLDSRQTSTAKNPLLVAIILHRRGETLNELLLLEWNVKSQTTTVVSQYVEDGPLAHNIAGDGLLMNFRDPCNPFFVYRTSLNSFPVAVEDLCIRGTRKDATLNKKAANYHPVRKDDDNGDTNLGRKYICSWSWEHGNNEVPRMIFCVDTGEFFMIEVCFDSDAPKVKQSDCLYKGLPCKELLWVKGGYLVAIVEMGDGVVLKLEDGRLCFTDSILNMAPILDVAHEEEHGQMFACCGVAPEGSLRIIQSGISVEKQCRVGYIYEEVVSTWAVLMKVTDSYHSFIVLSFVSETRVFPVSLSFKDVTASVGFQPNVCTLACGLVMDSTPLSSPNCTFWHPRNMNISLGAVGHNFIVVSTTNPCSLFILGVTYLSAYEYEVFEMKHLKFQNEISCISIARQNIGEKQSNSSILENNSFVIGTHRPSVELWSFAPDGEVIIIAHATISLNNAICIPQDVHLVFVGKYYVLAGLKNGMLLRFEWPSELFHSTTKAFEKLNDLPSVLQLITIRHIGINPVFLVPLDDTLDADIIALSDKPWLLHTARQGLSYTSINVQSSSHLTPICTSECPQGILLVAENSLHLVEMFPNKRLNMQKFHLEGTPRKVLYHNESGMLLVMRTELNHGTYSSDICCVDPLSGSVLASFELEHGEVKSMELVKFGSKLVIVVGTSLSSKSASLSQKTSPFHELVVHYLEPLSSCSLSSIPDNNSLDGIKLEYDTTLIGRVKVIKYATERTRFIIKSLTAHCSRIAVGDGRDGIIFFSYDEDAQKLSFFSGDPSQRLVADCTLMDDNTAFVFRSFGRLSCAYFMGEVVMSIQKFLFFIAVLGDMVPNTNVDSLQNAVIASTLSGNIMIFFPLSREEYKLLEAAQAKLVVHNLTAPILGNDHDEFRSRENPVGVPKILDGDILTQFLELTCMDQNTILQSQMVKKVVQILDGVNYALN</sequence>
<dbReference type="InterPro" id="IPR050358">
    <property type="entry name" value="RSE1/DDB1/CFT1"/>
</dbReference>
<name>A0A396J614_MEDTR</name>
<evidence type="ECO:0000256" key="1">
    <source>
        <dbReference type="ARBA" id="ARBA00004123"/>
    </source>
</evidence>
<feature type="domain" description="RSE1/DDB1/CPSF1 second beta-propeller" evidence="5">
    <location>
        <begin position="371"/>
        <end position="683"/>
    </location>
</feature>
<dbReference type="InterPro" id="IPR058543">
    <property type="entry name" value="Beta-prop_RSE1/DDB1/CPSF1_2nd"/>
</dbReference>
<dbReference type="EMBL" id="PSQE01000002">
    <property type="protein sequence ID" value="RHN72742.1"/>
    <property type="molecule type" value="Genomic_DNA"/>
</dbReference>